<organism evidence="2">
    <name type="scientific">Culex pipiens</name>
    <name type="common">House mosquito</name>
    <dbReference type="NCBI Taxonomy" id="7175"/>
    <lineage>
        <taxon>Eukaryota</taxon>
        <taxon>Metazoa</taxon>
        <taxon>Ecdysozoa</taxon>
        <taxon>Arthropoda</taxon>
        <taxon>Hexapoda</taxon>
        <taxon>Insecta</taxon>
        <taxon>Pterygota</taxon>
        <taxon>Neoptera</taxon>
        <taxon>Endopterygota</taxon>
        <taxon>Diptera</taxon>
        <taxon>Nematocera</taxon>
        <taxon>Culicoidea</taxon>
        <taxon>Culicidae</taxon>
        <taxon>Culicinae</taxon>
        <taxon>Culicini</taxon>
        <taxon>Culex</taxon>
        <taxon>Culex</taxon>
    </lineage>
</organism>
<evidence type="ECO:0000313" key="2">
    <source>
        <dbReference type="EMBL" id="CAG6483097.1"/>
    </source>
</evidence>
<reference evidence="2" key="1">
    <citation type="submission" date="2021-05" db="EMBL/GenBank/DDBJ databases">
        <authorList>
            <person name="Alioto T."/>
            <person name="Alioto T."/>
            <person name="Gomez Garrido J."/>
        </authorList>
    </citation>
    <scope>NUCLEOTIDE SEQUENCE</scope>
</reference>
<feature type="compositionally biased region" description="Polar residues" evidence="1">
    <location>
        <begin position="25"/>
        <end position="37"/>
    </location>
</feature>
<feature type="region of interest" description="Disordered" evidence="1">
    <location>
        <begin position="116"/>
        <end position="140"/>
    </location>
</feature>
<feature type="compositionally biased region" description="Basic and acidic residues" evidence="1">
    <location>
        <begin position="124"/>
        <end position="133"/>
    </location>
</feature>
<dbReference type="EMBL" id="HBUE01095009">
    <property type="protein sequence ID" value="CAG6483097.1"/>
    <property type="molecule type" value="Transcribed_RNA"/>
</dbReference>
<evidence type="ECO:0000256" key="1">
    <source>
        <dbReference type="SAM" id="MobiDB-lite"/>
    </source>
</evidence>
<protein>
    <submittedName>
        <fullName evidence="2">(northern house mosquito) hypothetical protein</fullName>
    </submittedName>
</protein>
<sequence>MHNRDHHLHFHSSGLTPFCGHPRTCSRTGSTGKSNQQKKGKQDSLLEVAAVSTGPGHGRVHQPLATPNGGHDSADDRHNEGKFIHCHQPDHLQLVQQCRVRDRDVLFLLGPSDGFRQQWGRSRHPVDPAEQSRQHLRTVG</sequence>
<name>A0A8D8C1I1_CULPI</name>
<proteinExistence type="predicted"/>
<dbReference type="EMBL" id="HBUE01155731">
    <property type="protein sequence ID" value="CAG6507492.1"/>
    <property type="molecule type" value="Transcribed_RNA"/>
</dbReference>
<dbReference type="AlphaFoldDB" id="A0A8D8C1I1"/>
<accession>A0A8D8C1I1</accession>
<dbReference type="EMBL" id="HBUE01260830">
    <property type="protein sequence ID" value="CAG6558839.1"/>
    <property type="molecule type" value="Transcribed_RNA"/>
</dbReference>
<feature type="region of interest" description="Disordered" evidence="1">
    <location>
        <begin position="25"/>
        <end position="80"/>
    </location>
</feature>